<dbReference type="PROSITE" id="PS51375">
    <property type="entry name" value="PPR"/>
    <property type="match status" value="5"/>
</dbReference>
<comment type="caution">
    <text evidence="3">The sequence shown here is derived from an EMBL/GenBank/DDBJ whole genome shotgun (WGS) entry which is preliminary data.</text>
</comment>
<protein>
    <recommendedName>
        <fullName evidence="5">Pentatricopeptide repeat-containing protein</fullName>
    </recommendedName>
</protein>
<feature type="repeat" description="PPR" evidence="2">
    <location>
        <begin position="616"/>
        <end position="650"/>
    </location>
</feature>
<sequence>MFRHARFLRIASSSRIRLQALSFISTTAPLPQQWRPTADILPLCAAAGSLSATQQAHALAVIHGHLPFSVSISAALILSYANHHSHPSTLLSLFKQTVSFSRSPFLHNTLIRACTILSAGVHKKCVVELGFLLYNDLLRDTDLGADDYTFPFVLKLCADFLHVSKGLEVHGRLIKAGFDDDVFVNNTLILFYGSCGDLWSAKKVFDEMPHRDLISWNTCIRVFSDNEYHLESVSLFKYMISTSRFMPNVISVVSVLPVCAGLEHERLVRLIHCYVFKVGLDSEIRIGNALVDAYGKCGNIEALEGVFDQMPERNEVSWNSIIGGLSYKGFSSNALGCFRAMIGEGVKLSTITIATILPTLLELNLFNKGKELHGFCVKMGMDSDVFVANALIDMYGKWNRFLEASHVFHKMDKRNIVSWNTMICNCAQNGLESNAVQLLREMQAHGEIPNSITLTNILPACARLGFLRHGMEIHARSIRLGSAFDLFVSNALTDMYAKCGRLDLAQTIFSISPRDEISYNILITGYSQTSESSNSLSLFTEMIMLGLNLDTISYMGVLSACTNIYAIKEGKQIHAFAMRRLFHEHLFIANSLLDMYTKCGRIDIARKVFLRIPKRDTASWNTMILGFGMLGELDTAFELFEAMKDDSNVIYDSVSYIAVLSACSHGGLVDKGKMYFNDMLARNIEPSEMHYACMVDLLGRSGLMEEAMELINSLSIKPGANIWGALLGASRVHGNVDLGCWAAERLLEAKPDNPGYYVLLSNMYAEAGRWDEADRIRKVMNMRKVKKNPGCSWVQIEEHMHGFVAGERFDPYLWHAIST</sequence>
<dbReference type="InterPro" id="IPR046960">
    <property type="entry name" value="PPR_At4g14850-like_plant"/>
</dbReference>
<evidence type="ECO:0000256" key="2">
    <source>
        <dbReference type="PROSITE-ProRule" id="PRU00708"/>
    </source>
</evidence>
<dbReference type="PANTHER" id="PTHR47926:SF427">
    <property type="entry name" value="TETRATRICOPEPTIDE-LIKE HELICAL DOMAIN SUPERFAMILY"/>
    <property type="match status" value="1"/>
</dbReference>
<keyword evidence="4" id="KW-1185">Reference proteome</keyword>
<accession>A0ABR0VWT1</accession>
<proteinExistence type="predicted"/>
<evidence type="ECO:0000313" key="3">
    <source>
        <dbReference type="EMBL" id="KAK6138280.1"/>
    </source>
</evidence>
<evidence type="ECO:0000256" key="1">
    <source>
        <dbReference type="ARBA" id="ARBA00022737"/>
    </source>
</evidence>
<keyword evidence="1" id="KW-0677">Repeat</keyword>
<gene>
    <name evidence="3" type="ORF">DH2020_027971</name>
</gene>
<dbReference type="PANTHER" id="PTHR47926">
    <property type="entry name" value="PENTATRICOPEPTIDE REPEAT-CONTAINING PROTEIN"/>
    <property type="match status" value="1"/>
</dbReference>
<dbReference type="InterPro" id="IPR002885">
    <property type="entry name" value="PPR_rpt"/>
</dbReference>
<organism evidence="3 4">
    <name type="scientific">Rehmannia glutinosa</name>
    <name type="common">Chinese foxglove</name>
    <dbReference type="NCBI Taxonomy" id="99300"/>
    <lineage>
        <taxon>Eukaryota</taxon>
        <taxon>Viridiplantae</taxon>
        <taxon>Streptophyta</taxon>
        <taxon>Embryophyta</taxon>
        <taxon>Tracheophyta</taxon>
        <taxon>Spermatophyta</taxon>
        <taxon>Magnoliopsida</taxon>
        <taxon>eudicotyledons</taxon>
        <taxon>Gunneridae</taxon>
        <taxon>Pentapetalae</taxon>
        <taxon>asterids</taxon>
        <taxon>lamiids</taxon>
        <taxon>Lamiales</taxon>
        <taxon>Orobanchaceae</taxon>
        <taxon>Rehmannieae</taxon>
        <taxon>Rehmannia</taxon>
    </lineage>
</organism>
<dbReference type="InterPro" id="IPR011990">
    <property type="entry name" value="TPR-like_helical_dom_sf"/>
</dbReference>
<dbReference type="InterPro" id="IPR046848">
    <property type="entry name" value="E_motif"/>
</dbReference>
<dbReference type="Pfam" id="PF13041">
    <property type="entry name" value="PPR_2"/>
    <property type="match status" value="1"/>
</dbReference>
<dbReference type="EMBL" id="JABTTQ020000740">
    <property type="protein sequence ID" value="KAK6138280.1"/>
    <property type="molecule type" value="Genomic_DNA"/>
</dbReference>
<dbReference type="Proteomes" id="UP001318860">
    <property type="component" value="Unassembled WGS sequence"/>
</dbReference>
<dbReference type="Gene3D" id="1.25.40.10">
    <property type="entry name" value="Tetratricopeptide repeat domain"/>
    <property type="match status" value="5"/>
</dbReference>
<feature type="repeat" description="PPR" evidence="2">
    <location>
        <begin position="415"/>
        <end position="449"/>
    </location>
</feature>
<feature type="repeat" description="PPR" evidence="2">
    <location>
        <begin position="515"/>
        <end position="549"/>
    </location>
</feature>
<dbReference type="Pfam" id="PF20431">
    <property type="entry name" value="E_motif"/>
    <property type="match status" value="1"/>
</dbReference>
<feature type="repeat" description="PPR" evidence="2">
    <location>
        <begin position="652"/>
        <end position="686"/>
    </location>
</feature>
<dbReference type="NCBIfam" id="TIGR00756">
    <property type="entry name" value="PPR"/>
    <property type="match status" value="5"/>
</dbReference>
<dbReference type="Pfam" id="PF01535">
    <property type="entry name" value="PPR"/>
    <property type="match status" value="9"/>
</dbReference>
<name>A0ABR0VWT1_REHGL</name>
<evidence type="ECO:0008006" key="5">
    <source>
        <dbReference type="Google" id="ProtNLM"/>
    </source>
</evidence>
<evidence type="ECO:0000313" key="4">
    <source>
        <dbReference type="Proteomes" id="UP001318860"/>
    </source>
</evidence>
<reference evidence="3 4" key="1">
    <citation type="journal article" date="2021" name="Comput. Struct. Biotechnol. J.">
        <title>De novo genome assembly of the potent medicinal plant Rehmannia glutinosa using nanopore technology.</title>
        <authorList>
            <person name="Ma L."/>
            <person name="Dong C."/>
            <person name="Song C."/>
            <person name="Wang X."/>
            <person name="Zheng X."/>
            <person name="Niu Y."/>
            <person name="Chen S."/>
            <person name="Feng W."/>
        </authorList>
    </citation>
    <scope>NUCLEOTIDE SEQUENCE [LARGE SCALE GENOMIC DNA]</scope>
    <source>
        <strain evidence="3">DH-2019</strain>
    </source>
</reference>
<feature type="repeat" description="PPR" evidence="2">
    <location>
        <begin position="314"/>
        <end position="348"/>
    </location>
</feature>